<reference evidence="1 2" key="1">
    <citation type="submission" date="2016-11" db="EMBL/GenBank/DDBJ databases">
        <authorList>
            <person name="Jaros S."/>
            <person name="Januszkiewicz K."/>
            <person name="Wedrychowicz H."/>
        </authorList>
    </citation>
    <scope>NUCLEOTIDE SEQUENCE [LARGE SCALE GENOMIC DNA]</scope>
    <source>
        <strain evidence="1 2">DSM 17918</strain>
    </source>
</reference>
<dbReference type="OrthoDB" id="9800390at2"/>
<dbReference type="InterPro" id="IPR028979">
    <property type="entry name" value="Ser_kin/Pase_Hpr-like_N_sf"/>
</dbReference>
<proteinExistence type="predicted"/>
<name>A0A1M4WPX6_9THEO</name>
<protein>
    <recommendedName>
        <fullName evidence="3">DRTGG domain-containing protein</fullName>
    </recommendedName>
</protein>
<dbReference type="SUPFAM" id="SSF75138">
    <property type="entry name" value="HprK N-terminal domain-like"/>
    <property type="match status" value="1"/>
</dbReference>
<organism evidence="1 2">
    <name type="scientific">Caldanaerobius fijiensis DSM 17918</name>
    <dbReference type="NCBI Taxonomy" id="1121256"/>
    <lineage>
        <taxon>Bacteria</taxon>
        <taxon>Bacillati</taxon>
        <taxon>Bacillota</taxon>
        <taxon>Clostridia</taxon>
        <taxon>Thermoanaerobacterales</taxon>
        <taxon>Thermoanaerobacteraceae</taxon>
        <taxon>Caldanaerobius</taxon>
    </lineage>
</organism>
<sequence length="111" mass="12053">MTLQKVKEILNAVVLSGDNLLNQEVKKAFGADLMSDLLSTSCEGALLLTGLVNVQVIRTAEILDVVCIVFVRGKCPGDDVLRLAAQKNIVLMKTDLNMYDACGLLYLNGLR</sequence>
<dbReference type="EMBL" id="FQVH01000006">
    <property type="protein sequence ID" value="SHE83289.1"/>
    <property type="molecule type" value="Genomic_DNA"/>
</dbReference>
<evidence type="ECO:0000313" key="2">
    <source>
        <dbReference type="Proteomes" id="UP000184088"/>
    </source>
</evidence>
<dbReference type="STRING" id="1121256.SAMN02746089_00871"/>
<gene>
    <name evidence="1" type="ORF">SAMN02746089_00871</name>
</gene>
<dbReference type="Proteomes" id="UP000184088">
    <property type="component" value="Unassembled WGS sequence"/>
</dbReference>
<dbReference type="Gene3D" id="3.40.1390.20">
    <property type="entry name" value="HprK N-terminal domain-like"/>
    <property type="match status" value="1"/>
</dbReference>
<evidence type="ECO:0008006" key="3">
    <source>
        <dbReference type="Google" id="ProtNLM"/>
    </source>
</evidence>
<dbReference type="AlphaFoldDB" id="A0A1M4WPX6"/>
<accession>A0A1M4WPX6</accession>
<evidence type="ECO:0000313" key="1">
    <source>
        <dbReference type="EMBL" id="SHE83289.1"/>
    </source>
</evidence>
<keyword evidence="2" id="KW-1185">Reference proteome</keyword>